<dbReference type="EMBL" id="JACVVK020000238">
    <property type="protein sequence ID" value="KAK7482812.1"/>
    <property type="molecule type" value="Genomic_DNA"/>
</dbReference>
<accession>A0ABD0K5U2</accession>
<protein>
    <submittedName>
        <fullName evidence="1">Uncharacterized protein</fullName>
    </submittedName>
</protein>
<sequence>MGHKKPDGSPDRLAASGLYATVITAGRRAEDRSRDIGVFMLLLGGRNRVGGVGGKCGWVRGDNGKSLVPPTARFRLVVCVRHATSLRGGTALKVLVL</sequence>
<evidence type="ECO:0000313" key="2">
    <source>
        <dbReference type="Proteomes" id="UP001519460"/>
    </source>
</evidence>
<comment type="caution">
    <text evidence="1">The sequence shown here is derived from an EMBL/GenBank/DDBJ whole genome shotgun (WGS) entry which is preliminary data.</text>
</comment>
<name>A0ABD0K5U2_9CAEN</name>
<dbReference type="AlphaFoldDB" id="A0ABD0K5U2"/>
<keyword evidence="2" id="KW-1185">Reference proteome</keyword>
<dbReference type="Proteomes" id="UP001519460">
    <property type="component" value="Unassembled WGS sequence"/>
</dbReference>
<evidence type="ECO:0000313" key="1">
    <source>
        <dbReference type="EMBL" id="KAK7482812.1"/>
    </source>
</evidence>
<gene>
    <name evidence="1" type="ORF">BaRGS_00025978</name>
</gene>
<organism evidence="1 2">
    <name type="scientific">Batillaria attramentaria</name>
    <dbReference type="NCBI Taxonomy" id="370345"/>
    <lineage>
        <taxon>Eukaryota</taxon>
        <taxon>Metazoa</taxon>
        <taxon>Spiralia</taxon>
        <taxon>Lophotrochozoa</taxon>
        <taxon>Mollusca</taxon>
        <taxon>Gastropoda</taxon>
        <taxon>Caenogastropoda</taxon>
        <taxon>Sorbeoconcha</taxon>
        <taxon>Cerithioidea</taxon>
        <taxon>Batillariidae</taxon>
        <taxon>Batillaria</taxon>
    </lineage>
</organism>
<reference evidence="1 2" key="1">
    <citation type="journal article" date="2023" name="Sci. Data">
        <title>Genome assembly of the Korean intertidal mud-creeper Batillaria attramentaria.</title>
        <authorList>
            <person name="Patra A.K."/>
            <person name="Ho P.T."/>
            <person name="Jun S."/>
            <person name="Lee S.J."/>
            <person name="Kim Y."/>
            <person name="Won Y.J."/>
        </authorList>
    </citation>
    <scope>NUCLEOTIDE SEQUENCE [LARGE SCALE GENOMIC DNA]</scope>
    <source>
        <strain evidence="1">Wonlab-2016</strain>
    </source>
</reference>
<proteinExistence type="predicted"/>